<comment type="caution">
    <text evidence="2">The sequence shown here is derived from an EMBL/GenBank/DDBJ whole genome shotgun (WGS) entry which is preliminary data.</text>
</comment>
<dbReference type="Proteomes" id="UP000613840">
    <property type="component" value="Unassembled WGS sequence"/>
</dbReference>
<dbReference type="AlphaFoldDB" id="A0A917SA99"/>
<reference evidence="2" key="1">
    <citation type="journal article" date="2014" name="Int. J. Syst. Evol. Microbiol.">
        <title>Complete genome sequence of Corynebacterium casei LMG S-19264T (=DSM 44701T), isolated from a smear-ripened cheese.</title>
        <authorList>
            <consortium name="US DOE Joint Genome Institute (JGI-PGF)"/>
            <person name="Walter F."/>
            <person name="Albersmeier A."/>
            <person name="Kalinowski J."/>
            <person name="Ruckert C."/>
        </authorList>
    </citation>
    <scope>NUCLEOTIDE SEQUENCE</scope>
    <source>
        <strain evidence="2">CGMCC 4.7306</strain>
    </source>
</reference>
<keyword evidence="1" id="KW-0812">Transmembrane</keyword>
<keyword evidence="3" id="KW-1185">Reference proteome</keyword>
<name>A0A917SA99_9ACTN</name>
<evidence type="ECO:0000256" key="1">
    <source>
        <dbReference type="SAM" id="Phobius"/>
    </source>
</evidence>
<feature type="transmembrane region" description="Helical" evidence="1">
    <location>
        <begin position="146"/>
        <end position="171"/>
    </location>
</feature>
<feature type="transmembrane region" description="Helical" evidence="1">
    <location>
        <begin position="18"/>
        <end position="43"/>
    </location>
</feature>
<dbReference type="RefSeq" id="WP_188895553.1">
    <property type="nucleotide sequence ID" value="NZ_BMMZ01000005.1"/>
</dbReference>
<feature type="transmembrane region" description="Helical" evidence="1">
    <location>
        <begin position="178"/>
        <end position="201"/>
    </location>
</feature>
<keyword evidence="1" id="KW-0472">Membrane</keyword>
<accession>A0A917SA99</accession>
<sequence>MTTVLASEVRKIATTRGWIIMICITAGVSLVFSGIFALVGLIGPTEGNVFTHPEFIAAIYTGNNQAARVVAIIAGALMMGQEFRYKTLSSSYLAVPNRTKVVGGKAIVTFGYGLAFGLVATVAGFIVATVFVLIKNGSLALGHRGTWQALLLNIVAIALWAMIGFGFGILIKNMLASVLIAVGFAYIIEPIISVIFALQHWTVPANLMPSSATSTLLGVDATSAIGAAAPGGAGWPAWAGLLVLLGWAVIPAVVGIITTVRQDVA</sequence>
<evidence type="ECO:0000313" key="3">
    <source>
        <dbReference type="Proteomes" id="UP000613840"/>
    </source>
</evidence>
<dbReference type="PANTHER" id="PTHR37305">
    <property type="entry name" value="INTEGRAL MEMBRANE PROTEIN-RELATED"/>
    <property type="match status" value="1"/>
</dbReference>
<organism evidence="2 3">
    <name type="scientific">Microlunatus endophyticus</name>
    <dbReference type="NCBI Taxonomy" id="1716077"/>
    <lineage>
        <taxon>Bacteria</taxon>
        <taxon>Bacillati</taxon>
        <taxon>Actinomycetota</taxon>
        <taxon>Actinomycetes</taxon>
        <taxon>Propionibacteriales</taxon>
        <taxon>Propionibacteriaceae</taxon>
        <taxon>Microlunatus</taxon>
    </lineage>
</organism>
<protein>
    <recommendedName>
        <fullName evidence="4">ABC-2 family transporter protein</fullName>
    </recommendedName>
</protein>
<gene>
    <name evidence="2" type="ORF">GCM10011575_23430</name>
</gene>
<proteinExistence type="predicted"/>
<feature type="transmembrane region" description="Helical" evidence="1">
    <location>
        <begin position="237"/>
        <end position="260"/>
    </location>
</feature>
<dbReference type="EMBL" id="BMMZ01000005">
    <property type="protein sequence ID" value="GGL64327.1"/>
    <property type="molecule type" value="Genomic_DNA"/>
</dbReference>
<dbReference type="PANTHER" id="PTHR37305:SF1">
    <property type="entry name" value="MEMBRANE PROTEIN"/>
    <property type="match status" value="1"/>
</dbReference>
<evidence type="ECO:0008006" key="4">
    <source>
        <dbReference type="Google" id="ProtNLM"/>
    </source>
</evidence>
<evidence type="ECO:0000313" key="2">
    <source>
        <dbReference type="EMBL" id="GGL64327.1"/>
    </source>
</evidence>
<reference evidence="2" key="2">
    <citation type="submission" date="2020-09" db="EMBL/GenBank/DDBJ databases">
        <authorList>
            <person name="Sun Q."/>
            <person name="Zhou Y."/>
        </authorList>
    </citation>
    <scope>NUCLEOTIDE SEQUENCE</scope>
    <source>
        <strain evidence="2">CGMCC 4.7306</strain>
    </source>
</reference>
<feature type="transmembrane region" description="Helical" evidence="1">
    <location>
        <begin position="107"/>
        <end position="134"/>
    </location>
</feature>
<feature type="transmembrane region" description="Helical" evidence="1">
    <location>
        <begin position="55"/>
        <end position="79"/>
    </location>
</feature>
<keyword evidence="1" id="KW-1133">Transmembrane helix</keyword>